<feature type="region of interest" description="Disordered" evidence="1">
    <location>
        <begin position="138"/>
        <end position="167"/>
    </location>
</feature>
<evidence type="ECO:0000256" key="1">
    <source>
        <dbReference type="SAM" id="MobiDB-lite"/>
    </source>
</evidence>
<protein>
    <submittedName>
        <fullName evidence="2">Uncharacterized protein</fullName>
    </submittedName>
</protein>
<feature type="region of interest" description="Disordered" evidence="1">
    <location>
        <begin position="50"/>
        <end position="76"/>
    </location>
</feature>
<organism evidence="2 3">
    <name type="scientific">Pleurodeles waltl</name>
    <name type="common">Iberian ribbed newt</name>
    <dbReference type="NCBI Taxonomy" id="8319"/>
    <lineage>
        <taxon>Eukaryota</taxon>
        <taxon>Metazoa</taxon>
        <taxon>Chordata</taxon>
        <taxon>Craniata</taxon>
        <taxon>Vertebrata</taxon>
        <taxon>Euteleostomi</taxon>
        <taxon>Amphibia</taxon>
        <taxon>Batrachia</taxon>
        <taxon>Caudata</taxon>
        <taxon>Salamandroidea</taxon>
        <taxon>Salamandridae</taxon>
        <taxon>Pleurodelinae</taxon>
        <taxon>Pleurodeles</taxon>
    </lineage>
</organism>
<keyword evidence="3" id="KW-1185">Reference proteome</keyword>
<evidence type="ECO:0000313" key="2">
    <source>
        <dbReference type="EMBL" id="KAJ1090016.1"/>
    </source>
</evidence>
<evidence type="ECO:0000313" key="3">
    <source>
        <dbReference type="Proteomes" id="UP001066276"/>
    </source>
</evidence>
<dbReference type="EMBL" id="JANPWB010000015">
    <property type="protein sequence ID" value="KAJ1090016.1"/>
    <property type="molecule type" value="Genomic_DNA"/>
</dbReference>
<dbReference type="Proteomes" id="UP001066276">
    <property type="component" value="Chromosome 11"/>
</dbReference>
<sequence>MLPGGAATNLSAPRGSSVSLHRCFEGLAPPLLGSAVSCVPATSRWHPHFHRRTSSRRDGSLDLARGPARKSGPAHSMYCRPPPLLLALGPWYRPQAVDARGGVLSLGLPRNAAWSINGAWNAPYPRRAPTLTAARHPSSYHCSVGIPPSPGSSKCGRPPQPTPPQPK</sequence>
<accession>A0AAV7LEI0</accession>
<comment type="caution">
    <text evidence="2">The sequence shown here is derived from an EMBL/GenBank/DDBJ whole genome shotgun (WGS) entry which is preliminary data.</text>
</comment>
<reference evidence="2" key="1">
    <citation type="journal article" date="2022" name="bioRxiv">
        <title>Sequencing and chromosome-scale assembly of the giantPleurodeles waltlgenome.</title>
        <authorList>
            <person name="Brown T."/>
            <person name="Elewa A."/>
            <person name="Iarovenko S."/>
            <person name="Subramanian E."/>
            <person name="Araus A.J."/>
            <person name="Petzold A."/>
            <person name="Susuki M."/>
            <person name="Suzuki K.-i.T."/>
            <person name="Hayashi T."/>
            <person name="Toyoda A."/>
            <person name="Oliveira C."/>
            <person name="Osipova E."/>
            <person name="Leigh N.D."/>
            <person name="Simon A."/>
            <person name="Yun M.H."/>
        </authorList>
    </citation>
    <scope>NUCLEOTIDE SEQUENCE</scope>
    <source>
        <strain evidence="2">20211129_DDA</strain>
        <tissue evidence="2">Liver</tissue>
    </source>
</reference>
<name>A0AAV7LEI0_PLEWA</name>
<dbReference type="AlphaFoldDB" id="A0AAV7LEI0"/>
<feature type="compositionally biased region" description="Pro residues" evidence="1">
    <location>
        <begin position="158"/>
        <end position="167"/>
    </location>
</feature>
<gene>
    <name evidence="2" type="ORF">NDU88_003156</name>
</gene>
<proteinExistence type="predicted"/>